<dbReference type="InterPro" id="IPR002918">
    <property type="entry name" value="Lipase_EstA/Esterase_EstB"/>
</dbReference>
<evidence type="ECO:0000256" key="1">
    <source>
        <dbReference type="SAM" id="SignalP"/>
    </source>
</evidence>
<keyword evidence="3" id="KW-1185">Reference proteome</keyword>
<dbReference type="Gene3D" id="3.40.50.1820">
    <property type="entry name" value="alpha/beta hydrolase"/>
    <property type="match status" value="1"/>
</dbReference>
<evidence type="ECO:0000313" key="3">
    <source>
        <dbReference type="Proteomes" id="UP001218629"/>
    </source>
</evidence>
<feature type="signal peptide" evidence="1">
    <location>
        <begin position="1"/>
        <end position="28"/>
    </location>
</feature>
<dbReference type="EMBL" id="CP095749">
    <property type="protein sequence ID" value="WEB38343.1"/>
    <property type="molecule type" value="Genomic_DNA"/>
</dbReference>
<dbReference type="Proteomes" id="UP001218629">
    <property type="component" value="Chromosome"/>
</dbReference>
<reference evidence="2 3" key="1">
    <citation type="submission" date="2022-03" db="EMBL/GenBank/DDBJ databases">
        <title>Streptomyces yunnanensis P86,complete genome.</title>
        <authorList>
            <person name="Chen S."/>
            <person name="Zhang Q."/>
        </authorList>
    </citation>
    <scope>NUCLEOTIDE SEQUENCE [LARGE SCALE GENOMIC DNA]</scope>
    <source>
        <strain evidence="2 3">P86</strain>
    </source>
</reference>
<name>A0ABY8A0P3_9ACTN</name>
<sequence length="329" mass="34529">MKLRWSRLLTTLPAVALAAGLTTSPVAAAHPPATALPGKPLGSPLPTSFPSAPRGPLGLPLLKSSAAGTPRQAPWATVSSGWNDFSCRPSARHPRPVVLVHGTLANSVDNWLGLAPYLVARGYCVFSLTYGQLPGLPLVGGLGPIDASAEQLAGFVDRVRAATDSRKVDIVGQSQGGMMPRVYMKFHGGRHKVHTLVGLAPDNHGTDLHGLAALVDIAPIKQTLHTLTPGLIQQKAGSPLLRRLNAGGDTLPGIHYTVIATKYDEVVTPLGSEFLHGPRVHNILIQHLCPIDVSMHASIGLIDRIAFHETANALDPAHAIPTTCASALS</sequence>
<feature type="chain" id="PRO_5046683661" evidence="1">
    <location>
        <begin position="29"/>
        <end position="329"/>
    </location>
</feature>
<keyword evidence="2" id="KW-0378">Hydrolase</keyword>
<accession>A0ABY8A0P3</accession>
<dbReference type="PANTHER" id="PTHR32015">
    <property type="entry name" value="FASTING INDUCED LIPASE"/>
    <property type="match status" value="1"/>
</dbReference>
<dbReference type="Pfam" id="PF01674">
    <property type="entry name" value="Lipase_2"/>
    <property type="match status" value="1"/>
</dbReference>
<dbReference type="RefSeq" id="WP_275306036.1">
    <property type="nucleotide sequence ID" value="NZ_CP095749.1"/>
</dbReference>
<keyword evidence="1" id="KW-0732">Signal</keyword>
<dbReference type="SUPFAM" id="SSF53474">
    <property type="entry name" value="alpha/beta-Hydrolases"/>
    <property type="match status" value="1"/>
</dbReference>
<evidence type="ECO:0000313" key="2">
    <source>
        <dbReference type="EMBL" id="WEB38343.1"/>
    </source>
</evidence>
<organism evidence="2 3">
    <name type="scientific">Streptomyces yunnanensis</name>
    <dbReference type="NCBI Taxonomy" id="156453"/>
    <lineage>
        <taxon>Bacteria</taxon>
        <taxon>Bacillati</taxon>
        <taxon>Actinomycetota</taxon>
        <taxon>Actinomycetes</taxon>
        <taxon>Kitasatosporales</taxon>
        <taxon>Streptomycetaceae</taxon>
        <taxon>Streptomyces</taxon>
    </lineage>
</organism>
<dbReference type="PANTHER" id="PTHR32015:SF1">
    <property type="entry name" value="LIPASE"/>
    <property type="match status" value="1"/>
</dbReference>
<gene>
    <name evidence="2" type="ORF">MOV08_02825</name>
</gene>
<proteinExistence type="predicted"/>
<dbReference type="GO" id="GO:0016787">
    <property type="term" value="F:hydrolase activity"/>
    <property type="evidence" value="ECO:0007669"/>
    <property type="project" value="UniProtKB-KW"/>
</dbReference>
<dbReference type="InterPro" id="IPR029058">
    <property type="entry name" value="AB_hydrolase_fold"/>
</dbReference>
<protein>
    <submittedName>
        <fullName evidence="2">Alpha/beta fold hydrolase</fullName>
    </submittedName>
</protein>